<protein>
    <submittedName>
        <fullName evidence="2">Uncharacterized protein</fullName>
    </submittedName>
</protein>
<reference evidence="3" key="1">
    <citation type="journal article" date="2015" name="Proc. Natl. Acad. Sci. U.S.A.">
        <title>Genome sequencing of adzuki bean (Vigna angularis) provides insight into high starch and low fat accumulation and domestication.</title>
        <authorList>
            <person name="Yang K."/>
            <person name="Tian Z."/>
            <person name="Chen C."/>
            <person name="Luo L."/>
            <person name="Zhao B."/>
            <person name="Wang Z."/>
            <person name="Yu L."/>
            <person name="Li Y."/>
            <person name="Sun Y."/>
            <person name="Li W."/>
            <person name="Chen Y."/>
            <person name="Li Y."/>
            <person name="Zhang Y."/>
            <person name="Ai D."/>
            <person name="Zhao J."/>
            <person name="Shang C."/>
            <person name="Ma Y."/>
            <person name="Wu B."/>
            <person name="Wang M."/>
            <person name="Gao L."/>
            <person name="Sun D."/>
            <person name="Zhang P."/>
            <person name="Guo F."/>
            <person name="Wang W."/>
            <person name="Li Y."/>
            <person name="Wang J."/>
            <person name="Varshney R.K."/>
            <person name="Wang J."/>
            <person name="Ling H.Q."/>
            <person name="Wan P."/>
        </authorList>
    </citation>
    <scope>NUCLEOTIDE SEQUENCE</scope>
    <source>
        <strain evidence="3">cv. Jingnong 6</strain>
    </source>
</reference>
<gene>
    <name evidence="2" type="ORF">LR48_Vigan07g053300</name>
</gene>
<evidence type="ECO:0000256" key="1">
    <source>
        <dbReference type="SAM" id="MobiDB-lite"/>
    </source>
</evidence>
<organism evidence="2 3">
    <name type="scientific">Phaseolus angularis</name>
    <name type="common">Azuki bean</name>
    <name type="synonym">Vigna angularis</name>
    <dbReference type="NCBI Taxonomy" id="3914"/>
    <lineage>
        <taxon>Eukaryota</taxon>
        <taxon>Viridiplantae</taxon>
        <taxon>Streptophyta</taxon>
        <taxon>Embryophyta</taxon>
        <taxon>Tracheophyta</taxon>
        <taxon>Spermatophyta</taxon>
        <taxon>Magnoliopsida</taxon>
        <taxon>eudicotyledons</taxon>
        <taxon>Gunneridae</taxon>
        <taxon>Pentapetalae</taxon>
        <taxon>rosids</taxon>
        <taxon>fabids</taxon>
        <taxon>Fabales</taxon>
        <taxon>Fabaceae</taxon>
        <taxon>Papilionoideae</taxon>
        <taxon>50 kb inversion clade</taxon>
        <taxon>NPAAA clade</taxon>
        <taxon>indigoferoid/millettioid clade</taxon>
        <taxon>Phaseoleae</taxon>
        <taxon>Vigna</taxon>
    </lineage>
</organism>
<dbReference type="AlphaFoldDB" id="A0A0L9UWB0"/>
<name>A0A0L9UWB0_PHAAN</name>
<dbReference type="EMBL" id="CM003377">
    <property type="protein sequence ID" value="KOM46829.1"/>
    <property type="molecule type" value="Genomic_DNA"/>
</dbReference>
<feature type="region of interest" description="Disordered" evidence="1">
    <location>
        <begin position="70"/>
        <end position="114"/>
    </location>
</feature>
<dbReference type="Proteomes" id="UP000053144">
    <property type="component" value="Chromosome 7"/>
</dbReference>
<proteinExistence type="predicted"/>
<evidence type="ECO:0000313" key="3">
    <source>
        <dbReference type="Proteomes" id="UP000053144"/>
    </source>
</evidence>
<sequence>MVTTRSMEEEQHTRDLIAQMQAQIQAQARTIQAQTHAHQEMQRRHAEEITMLRAERGRAERSAQHLESIADRGNNQHNDNAGSRNQQPSRHTDPNDRGRREPSPLRTDRPSSLLPFTAIIMQTPMPEKNPPVLDKSRGKALSINVEDREVNSSRFLLTDERTSGKSRSVNVEGREVKTSRLMSKIARSKGKFLSVPVEGRAVNPARLMLKVER</sequence>
<accession>A0A0L9UWB0</accession>
<evidence type="ECO:0000313" key="2">
    <source>
        <dbReference type="EMBL" id="KOM46829.1"/>
    </source>
</evidence>
<dbReference type="Gramene" id="KOM46829">
    <property type="protein sequence ID" value="KOM46829"/>
    <property type="gene ID" value="LR48_Vigan07g053300"/>
</dbReference>
<feature type="compositionally biased region" description="Basic and acidic residues" evidence="1">
    <location>
        <begin position="90"/>
        <end position="109"/>
    </location>
</feature>
<feature type="compositionally biased region" description="Polar residues" evidence="1">
    <location>
        <begin position="73"/>
        <end position="89"/>
    </location>
</feature>